<feature type="compositionally biased region" description="Low complexity" evidence="1">
    <location>
        <begin position="561"/>
        <end position="577"/>
    </location>
</feature>
<dbReference type="EMBL" id="ADAS02000021">
    <property type="protein sequence ID" value="OAV96203.1"/>
    <property type="molecule type" value="Genomic_DNA"/>
</dbReference>
<feature type="compositionally biased region" description="Basic residues" evidence="1">
    <location>
        <begin position="77"/>
        <end position="90"/>
    </location>
</feature>
<reference evidence="3" key="4">
    <citation type="submission" date="2025-05" db="UniProtKB">
        <authorList>
            <consortium name="EnsemblFungi"/>
        </authorList>
    </citation>
    <scope>IDENTIFICATION</scope>
    <source>
        <strain evidence="3">isolate 1-1 / race 1 (BBBD)</strain>
    </source>
</reference>
<evidence type="ECO:0000256" key="1">
    <source>
        <dbReference type="SAM" id="MobiDB-lite"/>
    </source>
</evidence>
<dbReference type="SUPFAM" id="SSF53098">
    <property type="entry name" value="Ribonuclease H-like"/>
    <property type="match status" value="1"/>
</dbReference>
<feature type="compositionally biased region" description="Acidic residues" evidence="1">
    <location>
        <begin position="525"/>
        <end position="534"/>
    </location>
</feature>
<dbReference type="EnsemblFungi" id="PTTG_26415-t43_1">
    <property type="protein sequence ID" value="PTTG_26415-t43_1-p1"/>
    <property type="gene ID" value="PTTG_26415"/>
</dbReference>
<keyword evidence="4" id="KW-1185">Reference proteome</keyword>
<feature type="region of interest" description="Disordered" evidence="1">
    <location>
        <begin position="507"/>
        <end position="577"/>
    </location>
</feature>
<accession>A0A180GW41</accession>
<sequence>MDPSPTSQLQADEADGNGEQPDKSLLRRSRRASSASIRPDMIPTPSDSRARATKPQSQKRPPAPSSESGESIVTGKTPRKTKAKAAKKPRQVVSSGAAGATEKGDLAAKKTPKRKTNNTVPDKTKEATAQVPDTVNYADEAYDYDQVLDDGSVKIQSGKTKEKKEIKEKFANVADYFHEPYFKDGEREKGDVPVNYKCKWCHKTYRGHGSTDGNLTMHRDGSNQAGRNAKGCPNRNEAKAAGVKLPPSIAEKRLIDAKQAPMSSFLQPKPVFVNRVLNQIIMIWQIRHALPWYWIEDCYLRAAFLYANPKALLYGKQWSADESKKLYLGLKATVFDDLKKLNTKFTLIHDVWTTKGNRFAFIGAAVAYIDSDWNYVVRHLALKMIPWKHQGNLLARPIAALLKKHNLYKKMLAQTTDSGSNNNTMASTMYQLLKNSDAANQSEHAWDPASMHIRCFCHKLALIVNSGLNALSLKTLPPGKAKESVLGFFPVLGKVLEEDEAELFEVAPEVELAPAPSTKTNSVEPDPEQADDDKDWQSDYGNADKLSDDEAAAAANEKQSDYAAESADDSASQSQHTKTVKLKELLTKLDVVIKQITRSAAQRANFDRVAKELNLKVAPLIAGYGIRWNIKYQSYRKAIDAREVIDHLLKEDQGSNQPGYFDDVFFIPRDWNEIEKLDRELEVFVDLTSQMEGNHSSGSHVIPRYLELKDQLSEKLHRSNPEDALYPMFYAMIPKVDKYLDEAMACETLVLATILHPCYRMLIFELGFGSESSEVANCLDLLNRRFEIYKTEKNSNTQPSIPKSEVVEIKRPHTAEPQSLRARLALRMAKTPTPHEDEVEAYLQATKGSYVTLRYPRNFGNVTTPVIRGPPLLY</sequence>
<feature type="compositionally biased region" description="Polar residues" evidence="1">
    <location>
        <begin position="54"/>
        <end position="71"/>
    </location>
</feature>
<reference evidence="3 4" key="3">
    <citation type="journal article" date="2017" name="G3 (Bethesda)">
        <title>Comparative analysis highlights variable genome content of wheat rusts and divergence of the mating loci.</title>
        <authorList>
            <person name="Cuomo C.A."/>
            <person name="Bakkeren G."/>
            <person name="Khalil H.B."/>
            <person name="Panwar V."/>
            <person name="Joly D."/>
            <person name="Linning R."/>
            <person name="Sakthikumar S."/>
            <person name="Song X."/>
            <person name="Adiconis X."/>
            <person name="Fan L."/>
            <person name="Goldberg J.M."/>
            <person name="Levin J.Z."/>
            <person name="Young S."/>
            <person name="Zeng Q."/>
            <person name="Anikster Y."/>
            <person name="Bruce M."/>
            <person name="Wang M."/>
            <person name="Yin C."/>
            <person name="McCallum B."/>
            <person name="Szabo L.J."/>
            <person name="Hulbert S."/>
            <person name="Chen X."/>
            <person name="Fellers J.P."/>
        </authorList>
    </citation>
    <scope>NUCLEOTIDE SEQUENCE</scope>
    <source>
        <strain evidence="3">isolate 1-1 / race 1 (BBBD)</strain>
        <strain evidence="4">Isolate 1-1 / race 1 (BBBD)</strain>
    </source>
</reference>
<dbReference type="OrthoDB" id="4364441at2759"/>
<organism evidence="2">
    <name type="scientific">Puccinia triticina (isolate 1-1 / race 1 (BBBD))</name>
    <name type="common">Brown leaf rust fungus</name>
    <dbReference type="NCBI Taxonomy" id="630390"/>
    <lineage>
        <taxon>Eukaryota</taxon>
        <taxon>Fungi</taxon>
        <taxon>Dikarya</taxon>
        <taxon>Basidiomycota</taxon>
        <taxon>Pucciniomycotina</taxon>
        <taxon>Pucciniomycetes</taxon>
        <taxon>Pucciniales</taxon>
        <taxon>Pucciniaceae</taxon>
        <taxon>Puccinia</taxon>
    </lineage>
</organism>
<proteinExistence type="predicted"/>
<dbReference type="InterPro" id="IPR012337">
    <property type="entry name" value="RNaseH-like_sf"/>
</dbReference>
<evidence type="ECO:0000313" key="2">
    <source>
        <dbReference type="EMBL" id="OAV96203.1"/>
    </source>
</evidence>
<feature type="compositionally biased region" description="Polar residues" evidence="1">
    <location>
        <begin position="1"/>
        <end position="10"/>
    </location>
</feature>
<dbReference type="PANTHER" id="PTHR47501">
    <property type="entry name" value="TRANSPOSASE-RELATED"/>
    <property type="match status" value="1"/>
</dbReference>
<reference evidence="2" key="2">
    <citation type="submission" date="2016-05" db="EMBL/GenBank/DDBJ databases">
        <title>Comparative analysis highlights variable genome content of wheat rusts and divergence of the mating loci.</title>
        <authorList>
            <person name="Cuomo C.A."/>
            <person name="Bakkeren G."/>
            <person name="Szabo L."/>
            <person name="Khalil H."/>
            <person name="Joly D."/>
            <person name="Goldberg J."/>
            <person name="Young S."/>
            <person name="Zeng Q."/>
            <person name="Fellers J."/>
        </authorList>
    </citation>
    <scope>NUCLEOTIDE SEQUENCE [LARGE SCALE GENOMIC DNA]</scope>
    <source>
        <strain evidence="2">1-1 BBBD Race 1</strain>
    </source>
</reference>
<evidence type="ECO:0000313" key="4">
    <source>
        <dbReference type="Proteomes" id="UP000005240"/>
    </source>
</evidence>
<feature type="region of interest" description="Disordered" evidence="1">
    <location>
        <begin position="1"/>
        <end position="126"/>
    </location>
</feature>
<name>A0A180GW41_PUCT1</name>
<dbReference type="AlphaFoldDB" id="A0A180GW41"/>
<evidence type="ECO:0008006" key="5">
    <source>
        <dbReference type="Google" id="ProtNLM"/>
    </source>
</evidence>
<dbReference type="VEuPathDB" id="FungiDB:PTTG_26415"/>
<dbReference type="Proteomes" id="UP000005240">
    <property type="component" value="Unassembled WGS sequence"/>
</dbReference>
<evidence type="ECO:0000313" key="3">
    <source>
        <dbReference type="EnsemblFungi" id="PTTG_26415-t43_1-p1"/>
    </source>
</evidence>
<reference evidence="2" key="1">
    <citation type="submission" date="2009-11" db="EMBL/GenBank/DDBJ databases">
        <authorList>
            <consortium name="The Broad Institute Genome Sequencing Platform"/>
            <person name="Ward D."/>
            <person name="Feldgarden M."/>
            <person name="Earl A."/>
            <person name="Young S.K."/>
            <person name="Zeng Q."/>
            <person name="Koehrsen M."/>
            <person name="Alvarado L."/>
            <person name="Berlin A."/>
            <person name="Bochicchio J."/>
            <person name="Borenstein D."/>
            <person name="Chapman S.B."/>
            <person name="Chen Z."/>
            <person name="Engels R."/>
            <person name="Freedman E."/>
            <person name="Gellesch M."/>
            <person name="Goldberg J."/>
            <person name="Griggs A."/>
            <person name="Gujja S."/>
            <person name="Heilman E."/>
            <person name="Heiman D."/>
            <person name="Hepburn T."/>
            <person name="Howarth C."/>
            <person name="Jen D."/>
            <person name="Larson L."/>
            <person name="Lewis B."/>
            <person name="Mehta T."/>
            <person name="Park D."/>
            <person name="Pearson M."/>
            <person name="Roberts A."/>
            <person name="Saif S."/>
            <person name="Shea T."/>
            <person name="Shenoy N."/>
            <person name="Sisk P."/>
            <person name="Stolte C."/>
            <person name="Sykes S."/>
            <person name="Thomson T."/>
            <person name="Walk T."/>
            <person name="White J."/>
            <person name="Yandava C."/>
            <person name="Izard J."/>
            <person name="Baranova O.V."/>
            <person name="Blanton J.M."/>
            <person name="Tanner A.C."/>
            <person name="Dewhirst F.E."/>
            <person name="Haas B."/>
            <person name="Nusbaum C."/>
            <person name="Birren B."/>
        </authorList>
    </citation>
    <scope>NUCLEOTIDE SEQUENCE [LARGE SCALE GENOMIC DNA]</scope>
    <source>
        <strain evidence="2">1-1 BBBD Race 1</strain>
    </source>
</reference>
<gene>
    <name evidence="2" type="ORF">PTTG_26415</name>
</gene>
<protein>
    <recommendedName>
        <fullName evidence="5">BED-type domain-containing protein</fullName>
    </recommendedName>
</protein>
<dbReference type="PANTHER" id="PTHR47501:SF5">
    <property type="entry name" value="HAT C-TERMINAL DIMERISATION DOMAIN-CONTAINING PROTEIN"/>
    <property type="match status" value="1"/>
</dbReference>